<dbReference type="SUPFAM" id="SSF52096">
    <property type="entry name" value="ClpP/crotonase"/>
    <property type="match status" value="1"/>
</dbReference>
<proteinExistence type="inferred from homology"/>
<keyword evidence="5" id="KW-1185">Reference proteome</keyword>
<evidence type="ECO:0000256" key="1">
    <source>
        <dbReference type="ARBA" id="ARBA00005254"/>
    </source>
</evidence>
<sequence length="273" mass="29117">MSEDMLLDVVNGVATLTLNRPARLNALTPAMIEAIEQALRRCEADPAVAAIIVTGAGRGFCSGLDLAALADTIGKPLPPPPTHRRPGLFTWLPDISKPIIAAVNGAAVGGGFILAMMADLRFASTTATFNTMFARRGLVAEHGISHILPRQIGLSRALDLILSARTIDAEEAQRIGFVDRLCAPDALLDEARAYAALLATGVSPLSMAAIKMQVYADLNQDLDAACRAADRLVRATLGHADQHESLIAGREKRPPRFRPWQGRGFEGQGEVPE</sequence>
<dbReference type="PROSITE" id="PS00166">
    <property type="entry name" value="ENOYL_COA_HYDRATASE"/>
    <property type="match status" value="1"/>
</dbReference>
<dbReference type="EMBL" id="JACIDT010000004">
    <property type="protein sequence ID" value="MBB3925734.1"/>
    <property type="molecule type" value="Genomic_DNA"/>
</dbReference>
<protein>
    <submittedName>
        <fullName evidence="4">Enoyl-CoA hydratase/carnithine racemase</fullName>
    </submittedName>
</protein>
<dbReference type="Pfam" id="PF00378">
    <property type="entry name" value="ECH_1"/>
    <property type="match status" value="1"/>
</dbReference>
<dbReference type="CDD" id="cd06558">
    <property type="entry name" value="crotonase-like"/>
    <property type="match status" value="1"/>
</dbReference>
<dbReference type="InterPro" id="IPR001753">
    <property type="entry name" value="Enoyl-CoA_hydra/iso"/>
</dbReference>
<evidence type="ECO:0000256" key="3">
    <source>
        <dbReference type="SAM" id="MobiDB-lite"/>
    </source>
</evidence>
<evidence type="ECO:0000313" key="5">
    <source>
        <dbReference type="Proteomes" id="UP000571950"/>
    </source>
</evidence>
<evidence type="ECO:0000256" key="2">
    <source>
        <dbReference type="RuleBase" id="RU003707"/>
    </source>
</evidence>
<dbReference type="PANTHER" id="PTHR43802:SF1">
    <property type="entry name" value="IP11341P-RELATED"/>
    <property type="match status" value="1"/>
</dbReference>
<reference evidence="4 5" key="1">
    <citation type="submission" date="2020-08" db="EMBL/GenBank/DDBJ databases">
        <title>Genomic Encyclopedia of Type Strains, Phase IV (KMG-IV): sequencing the most valuable type-strain genomes for metagenomic binning, comparative biology and taxonomic classification.</title>
        <authorList>
            <person name="Goeker M."/>
        </authorList>
    </citation>
    <scope>NUCLEOTIDE SEQUENCE [LARGE SCALE GENOMIC DNA]</scope>
    <source>
        <strain evidence="4 5">DSM 26189</strain>
    </source>
</reference>
<dbReference type="AlphaFoldDB" id="A0A7W6BPZ2"/>
<dbReference type="RefSeq" id="WP_188071292.1">
    <property type="nucleotide sequence ID" value="NZ_BSPS01000020.1"/>
</dbReference>
<gene>
    <name evidence="4" type="ORF">GGR43_001449</name>
</gene>
<dbReference type="InterPro" id="IPR029045">
    <property type="entry name" value="ClpP/crotonase-like_dom_sf"/>
</dbReference>
<feature type="compositionally biased region" description="Basic and acidic residues" evidence="3">
    <location>
        <begin position="245"/>
        <end position="254"/>
    </location>
</feature>
<name>A0A7W6BPZ2_9SPHN</name>
<evidence type="ECO:0000313" key="4">
    <source>
        <dbReference type="EMBL" id="MBB3925734.1"/>
    </source>
</evidence>
<organism evidence="4 5">
    <name type="scientific">Sphingobium jiangsuense</name>
    <dbReference type="NCBI Taxonomy" id="870476"/>
    <lineage>
        <taxon>Bacteria</taxon>
        <taxon>Pseudomonadati</taxon>
        <taxon>Pseudomonadota</taxon>
        <taxon>Alphaproteobacteria</taxon>
        <taxon>Sphingomonadales</taxon>
        <taxon>Sphingomonadaceae</taxon>
        <taxon>Sphingobium</taxon>
    </lineage>
</organism>
<feature type="region of interest" description="Disordered" evidence="3">
    <location>
        <begin position="245"/>
        <end position="273"/>
    </location>
</feature>
<accession>A0A7W6BPZ2</accession>
<comment type="caution">
    <text evidence="4">The sequence shown here is derived from an EMBL/GenBank/DDBJ whole genome shotgun (WGS) entry which is preliminary data.</text>
</comment>
<dbReference type="GO" id="GO:0003824">
    <property type="term" value="F:catalytic activity"/>
    <property type="evidence" value="ECO:0007669"/>
    <property type="project" value="InterPro"/>
</dbReference>
<dbReference type="Proteomes" id="UP000571950">
    <property type="component" value="Unassembled WGS sequence"/>
</dbReference>
<dbReference type="PANTHER" id="PTHR43802">
    <property type="entry name" value="ENOYL-COA HYDRATASE"/>
    <property type="match status" value="1"/>
</dbReference>
<dbReference type="Gene3D" id="3.90.226.10">
    <property type="entry name" value="2-enoyl-CoA Hydratase, Chain A, domain 1"/>
    <property type="match status" value="1"/>
</dbReference>
<comment type="similarity">
    <text evidence="1 2">Belongs to the enoyl-CoA hydratase/isomerase family.</text>
</comment>
<dbReference type="InterPro" id="IPR018376">
    <property type="entry name" value="Enoyl-CoA_hyd/isom_CS"/>
</dbReference>